<dbReference type="AlphaFoldDB" id="A0A2N9JJQ3"/>
<reference evidence="2 3" key="1">
    <citation type="submission" date="2018-02" db="EMBL/GenBank/DDBJ databases">
        <authorList>
            <person name="Cohen D.B."/>
            <person name="Kent A.D."/>
        </authorList>
    </citation>
    <scope>NUCLEOTIDE SEQUENCE [LARGE SCALE GENOMIC DNA]</scope>
    <source>
        <strain evidence="2">1</strain>
    </source>
</reference>
<dbReference type="Proteomes" id="UP000238164">
    <property type="component" value="Chromosome 1"/>
</dbReference>
<evidence type="ECO:0000259" key="1">
    <source>
        <dbReference type="Pfam" id="PF13223"/>
    </source>
</evidence>
<protein>
    <recommendedName>
        <fullName evidence="1">DUF4031 domain-containing protein</fullName>
    </recommendedName>
</protein>
<feature type="domain" description="DUF4031" evidence="1">
    <location>
        <begin position="3"/>
        <end position="76"/>
    </location>
</feature>
<dbReference type="SUPFAM" id="SSF109604">
    <property type="entry name" value="HD-domain/PDEase-like"/>
    <property type="match status" value="1"/>
</dbReference>
<dbReference type="KEGG" id="mgg:MPLG2_2629"/>
<dbReference type="PANTHER" id="PTHR21174">
    <property type="match status" value="1"/>
</dbReference>
<name>A0A2N9JJQ3_9ACTN</name>
<organism evidence="2 3">
    <name type="scientific">Micropruina glycogenica</name>
    <dbReference type="NCBI Taxonomy" id="75385"/>
    <lineage>
        <taxon>Bacteria</taxon>
        <taxon>Bacillati</taxon>
        <taxon>Actinomycetota</taxon>
        <taxon>Actinomycetes</taxon>
        <taxon>Propionibacteriales</taxon>
        <taxon>Nocardioidaceae</taxon>
        <taxon>Micropruina</taxon>
    </lineage>
</organism>
<keyword evidence="3" id="KW-1185">Reference proteome</keyword>
<dbReference type="OrthoDB" id="9808993at2"/>
<dbReference type="InterPro" id="IPR009218">
    <property type="entry name" value="HD_phosphohydro"/>
</dbReference>
<dbReference type="InterPro" id="IPR025109">
    <property type="entry name" value="DUF4031"/>
</dbReference>
<dbReference type="EMBL" id="LT985188">
    <property type="protein sequence ID" value="SPD87659.1"/>
    <property type="molecule type" value="Genomic_DNA"/>
</dbReference>
<gene>
    <name evidence="2" type="ORF">MPLG2_2629</name>
</gene>
<dbReference type="PANTHER" id="PTHR21174:SF0">
    <property type="entry name" value="HD PHOSPHOHYDROLASE FAMILY PROTEIN-RELATED"/>
    <property type="match status" value="1"/>
</dbReference>
<sequence length="297" mass="33086">MAVLVDPPRWPAHGTQFGHLVSDTSLDELHAFARAAGLPARAFDHDHYDVPVARYPDLIAQGAVEVSPTELLRRLVAGGLRVRPADRTPRRPAAREALVAAWQRLGLPGNEAVRDDLLERWSEPHRRYHDVRHLAQCLQALDALCAPDPVPRPVLLAAWLHDAVYQGEPGADERASAALAPALLGGLIGDDEVAEVSRLVLGTIDHDPAPDDRNGQLLSDADLSVLALNRGRYHVYVRDVRDEYARFDDEQFAKGRLRVIDDLLGREQLFRTERGRALWQQAARANLAEERTRWPLS</sequence>
<dbReference type="Gene3D" id="1.10.3210.10">
    <property type="entry name" value="Hypothetical protein af1432"/>
    <property type="match status" value="1"/>
</dbReference>
<evidence type="ECO:0000313" key="3">
    <source>
        <dbReference type="Proteomes" id="UP000238164"/>
    </source>
</evidence>
<evidence type="ECO:0000313" key="2">
    <source>
        <dbReference type="EMBL" id="SPD87659.1"/>
    </source>
</evidence>
<accession>A0A2N9JJQ3</accession>
<dbReference type="Pfam" id="PF13223">
    <property type="entry name" value="DUF4031"/>
    <property type="match status" value="1"/>
</dbReference>
<proteinExistence type="predicted"/>